<dbReference type="Gene3D" id="1.10.260.40">
    <property type="entry name" value="lambda repressor-like DNA-binding domains"/>
    <property type="match status" value="1"/>
</dbReference>
<reference evidence="1 2" key="1">
    <citation type="submission" date="2023-08" db="EMBL/GenBank/DDBJ databases">
        <title>Oxalobacteraceae gen .nov., isolated from river sludge outside the plant.</title>
        <authorList>
            <person name="Zhao S.Y."/>
        </authorList>
    </citation>
    <scope>NUCLEOTIDE SEQUENCE [LARGE SCALE GENOMIC DNA]</scope>
    <source>
        <strain evidence="1 2">R-40</strain>
    </source>
</reference>
<dbReference type="EMBL" id="JAUYVH010000001">
    <property type="protein sequence ID" value="MDQ9168808.1"/>
    <property type="molecule type" value="Genomic_DNA"/>
</dbReference>
<evidence type="ECO:0000313" key="1">
    <source>
        <dbReference type="EMBL" id="MDQ9168808.1"/>
    </source>
</evidence>
<protein>
    <submittedName>
        <fullName evidence="1">Uncharacterized protein</fullName>
    </submittedName>
</protein>
<evidence type="ECO:0000313" key="2">
    <source>
        <dbReference type="Proteomes" id="UP001225596"/>
    </source>
</evidence>
<dbReference type="InterPro" id="IPR010982">
    <property type="entry name" value="Lambda_DNA-bd_dom_sf"/>
</dbReference>
<organism evidence="1 2">
    <name type="scientific">Keguizhuia sedimenti</name>
    <dbReference type="NCBI Taxonomy" id="3064264"/>
    <lineage>
        <taxon>Bacteria</taxon>
        <taxon>Pseudomonadati</taxon>
        <taxon>Pseudomonadota</taxon>
        <taxon>Betaproteobacteria</taxon>
        <taxon>Burkholderiales</taxon>
        <taxon>Oxalobacteraceae</taxon>
        <taxon>Keguizhuia</taxon>
    </lineage>
</organism>
<proteinExistence type="predicted"/>
<dbReference type="Proteomes" id="UP001225596">
    <property type="component" value="Unassembled WGS sequence"/>
</dbReference>
<gene>
    <name evidence="1" type="ORF">Q8A64_00120</name>
</gene>
<comment type="caution">
    <text evidence="1">The sequence shown here is derived from an EMBL/GenBank/DDBJ whole genome shotgun (WGS) entry which is preliminary data.</text>
</comment>
<name>A0ABU1BIG8_9BURK</name>
<accession>A0ABU1BIG8</accession>
<dbReference type="RefSeq" id="WP_338434648.1">
    <property type="nucleotide sequence ID" value="NZ_JAUYVH010000001.1"/>
</dbReference>
<keyword evidence="2" id="KW-1185">Reference proteome</keyword>
<sequence>MSILSSGTVLEILRQHENEWKVDPSPREGHLRIHEMQNDVKCAIENMGGIARAAQTLRVSVEEIDRWIDEHYVPESHVRQVRIHTGYLESLQWPTFYVSDGVRFWPHVPSSKELALPGGIRVYYPLKKTAKPPEYKGKKIWPRDIKALP</sequence>